<feature type="domain" description="DUF4549" evidence="2">
    <location>
        <begin position="4"/>
        <end position="146"/>
    </location>
</feature>
<protein>
    <recommendedName>
        <fullName evidence="2">DUF4549 domain-containing protein</fullName>
    </recommendedName>
</protein>
<proteinExistence type="predicted"/>
<dbReference type="InterPro" id="IPR029376">
    <property type="entry name" value="DUF4549"/>
</dbReference>
<reference evidence="4" key="1">
    <citation type="submission" date="2025-08" db="UniProtKB">
        <authorList>
            <consortium name="RefSeq"/>
        </authorList>
    </citation>
    <scope>IDENTIFICATION</scope>
    <source>
        <tissue evidence="4">Brain</tissue>
    </source>
</reference>
<dbReference type="PANTHER" id="PTHR33331:SF13">
    <property type="entry name" value="COILED-COIL DOMAIN CONTAINING 162"/>
    <property type="match status" value="1"/>
</dbReference>
<dbReference type="KEGG" id="lcf:108888383"/>
<evidence type="ECO:0000259" key="2">
    <source>
        <dbReference type="Pfam" id="PF15082"/>
    </source>
</evidence>
<evidence type="ECO:0000313" key="4">
    <source>
        <dbReference type="RefSeq" id="XP_050923207.1"/>
    </source>
</evidence>
<dbReference type="InterPro" id="IPR040401">
    <property type="entry name" value="CCDC162"/>
</dbReference>
<dbReference type="GeneID" id="108888383"/>
<gene>
    <name evidence="4" type="primary">LOC108888383</name>
</gene>
<organism evidence="3 4">
    <name type="scientific">Lates calcarifer</name>
    <name type="common">Barramundi</name>
    <name type="synonym">Holocentrus calcarifer</name>
    <dbReference type="NCBI Taxonomy" id="8187"/>
    <lineage>
        <taxon>Eukaryota</taxon>
        <taxon>Metazoa</taxon>
        <taxon>Chordata</taxon>
        <taxon>Craniata</taxon>
        <taxon>Vertebrata</taxon>
        <taxon>Euteleostomi</taxon>
        <taxon>Actinopterygii</taxon>
        <taxon>Neopterygii</taxon>
        <taxon>Teleostei</taxon>
        <taxon>Neoteleostei</taxon>
        <taxon>Acanthomorphata</taxon>
        <taxon>Carangaria</taxon>
        <taxon>Carangaria incertae sedis</taxon>
        <taxon>Centropomidae</taxon>
        <taxon>Lates</taxon>
    </lineage>
</organism>
<feature type="compositionally biased region" description="Polar residues" evidence="1">
    <location>
        <begin position="232"/>
        <end position="251"/>
    </location>
</feature>
<evidence type="ECO:0000256" key="1">
    <source>
        <dbReference type="SAM" id="MobiDB-lite"/>
    </source>
</evidence>
<sequence>MCDVYRVSSSVRVEQVEAELSQQLSALRAEIEENGFPLRAGISKSYSSVPPPKDISFFRVEREHALRRGLQVAEALPVQSQADVMQRELESCLSLEYTPDSLPPLLHQFYTDRSYHLAQIKYLLMLRWRRFCRHTSVIEKLYPHYKDQVSYLTSEYEDAVQRSRRLSASREKILTGRGNLTNLLTQDDVVIYLRWLVCHLHSVQTIHNFLRVLHYIPACERKDKEKEEKTLHQTQPADGENQTNTDLSGSFRTSRKCPLHSAHLEEFLPELQSLITYFHLSYDTRKLRTTADEMELFSMVWREFRSIFRQQEQMKTFPQYDGTEVKESQWGRKSASMALRKEANWIPFIQVKPRRDPWQQKLITKLKEKKSVDELLRMHCSFLQVPDLLYVAAALKDHTAHVGDSHSSPTSSVSHSSKTKRQKISEIWTRNTESFIHIQRQREQRQKEFEESEVSKRKVCIIYAKKIATI</sequence>
<dbReference type="Proteomes" id="UP000694890">
    <property type="component" value="Unplaced"/>
</dbReference>
<dbReference type="Pfam" id="PF15082">
    <property type="entry name" value="DUF4549"/>
    <property type="match status" value="1"/>
</dbReference>
<accession>A0AAJ8AYS8</accession>
<feature type="compositionally biased region" description="Low complexity" evidence="1">
    <location>
        <begin position="405"/>
        <end position="416"/>
    </location>
</feature>
<dbReference type="RefSeq" id="XP_050923207.1">
    <property type="nucleotide sequence ID" value="XM_051067250.1"/>
</dbReference>
<name>A0AAJ8AYS8_LATCA</name>
<dbReference type="PANTHER" id="PTHR33331">
    <property type="entry name" value="COILED-COIL DOMAIN-CONTAINING PROTEIN 162"/>
    <property type="match status" value="1"/>
</dbReference>
<feature type="region of interest" description="Disordered" evidence="1">
    <location>
        <begin position="401"/>
        <end position="424"/>
    </location>
</feature>
<dbReference type="AlphaFoldDB" id="A0AAJ8AYS8"/>
<evidence type="ECO:0000313" key="3">
    <source>
        <dbReference type="Proteomes" id="UP000694890"/>
    </source>
</evidence>
<feature type="region of interest" description="Disordered" evidence="1">
    <location>
        <begin position="226"/>
        <end position="251"/>
    </location>
</feature>